<dbReference type="Proteomes" id="UP000828941">
    <property type="component" value="Chromosome 14"/>
</dbReference>
<reference evidence="1 2" key="1">
    <citation type="journal article" date="2022" name="DNA Res.">
        <title>Chromosomal-level genome assembly of the orchid tree Bauhinia variegata (Leguminosae; Cercidoideae) supports the allotetraploid origin hypothesis of Bauhinia.</title>
        <authorList>
            <person name="Zhong Y."/>
            <person name="Chen Y."/>
            <person name="Zheng D."/>
            <person name="Pang J."/>
            <person name="Liu Y."/>
            <person name="Luo S."/>
            <person name="Meng S."/>
            <person name="Qian L."/>
            <person name="Wei D."/>
            <person name="Dai S."/>
            <person name="Zhou R."/>
        </authorList>
    </citation>
    <scope>NUCLEOTIDE SEQUENCE [LARGE SCALE GENOMIC DNA]</scope>
    <source>
        <strain evidence="1">BV-YZ2020</strain>
    </source>
</reference>
<organism evidence="1 2">
    <name type="scientific">Bauhinia variegata</name>
    <name type="common">Purple orchid tree</name>
    <name type="synonym">Phanera variegata</name>
    <dbReference type="NCBI Taxonomy" id="167791"/>
    <lineage>
        <taxon>Eukaryota</taxon>
        <taxon>Viridiplantae</taxon>
        <taxon>Streptophyta</taxon>
        <taxon>Embryophyta</taxon>
        <taxon>Tracheophyta</taxon>
        <taxon>Spermatophyta</taxon>
        <taxon>Magnoliopsida</taxon>
        <taxon>eudicotyledons</taxon>
        <taxon>Gunneridae</taxon>
        <taxon>Pentapetalae</taxon>
        <taxon>rosids</taxon>
        <taxon>fabids</taxon>
        <taxon>Fabales</taxon>
        <taxon>Fabaceae</taxon>
        <taxon>Cercidoideae</taxon>
        <taxon>Cercideae</taxon>
        <taxon>Bauhiniinae</taxon>
        <taxon>Bauhinia</taxon>
    </lineage>
</organism>
<gene>
    <name evidence="1" type="ORF">L6164_036570</name>
</gene>
<sequence>MDQNLHGKRLSLQDVEMVFLEKGNSAYIISRSFNCSLMSQAFAIHIILSCFSRAVHPWWSCSLKCMIAISKEERTGNCIRNL</sequence>
<name>A0ACB9KHE2_BAUVA</name>
<proteinExistence type="predicted"/>
<evidence type="ECO:0000313" key="1">
    <source>
        <dbReference type="EMBL" id="KAI4296624.1"/>
    </source>
</evidence>
<accession>A0ACB9KHE2</accession>
<evidence type="ECO:0000313" key="2">
    <source>
        <dbReference type="Proteomes" id="UP000828941"/>
    </source>
</evidence>
<protein>
    <submittedName>
        <fullName evidence="1">Uncharacterized protein</fullName>
    </submittedName>
</protein>
<comment type="caution">
    <text evidence="1">The sequence shown here is derived from an EMBL/GenBank/DDBJ whole genome shotgun (WGS) entry which is preliminary data.</text>
</comment>
<dbReference type="EMBL" id="CM039439">
    <property type="protein sequence ID" value="KAI4296624.1"/>
    <property type="molecule type" value="Genomic_DNA"/>
</dbReference>
<keyword evidence="2" id="KW-1185">Reference proteome</keyword>